<evidence type="ECO:0000256" key="1">
    <source>
        <dbReference type="SAM" id="MobiDB-lite"/>
    </source>
</evidence>
<feature type="non-terminal residue" evidence="2">
    <location>
        <position position="1"/>
    </location>
</feature>
<name>A0A1H7X169_9BACT</name>
<keyword evidence="3" id="KW-1185">Reference proteome</keyword>
<evidence type="ECO:0000313" key="2">
    <source>
        <dbReference type="EMBL" id="SEM26859.1"/>
    </source>
</evidence>
<dbReference type="Proteomes" id="UP000198744">
    <property type="component" value="Unassembled WGS sequence"/>
</dbReference>
<organism evidence="2 3">
    <name type="scientific">Syntrophus gentianae</name>
    <dbReference type="NCBI Taxonomy" id="43775"/>
    <lineage>
        <taxon>Bacteria</taxon>
        <taxon>Pseudomonadati</taxon>
        <taxon>Thermodesulfobacteriota</taxon>
        <taxon>Syntrophia</taxon>
        <taxon>Syntrophales</taxon>
        <taxon>Syntrophaceae</taxon>
        <taxon>Syntrophus</taxon>
    </lineage>
</organism>
<feature type="region of interest" description="Disordered" evidence="1">
    <location>
        <begin position="1"/>
        <end position="38"/>
    </location>
</feature>
<evidence type="ECO:0000313" key="3">
    <source>
        <dbReference type="Proteomes" id="UP000198744"/>
    </source>
</evidence>
<gene>
    <name evidence="2" type="ORF">SAMN04489760_108122</name>
</gene>
<protein>
    <submittedName>
        <fullName evidence="2">Uncharacterized protein</fullName>
    </submittedName>
</protein>
<reference evidence="2 3" key="1">
    <citation type="submission" date="2016-10" db="EMBL/GenBank/DDBJ databases">
        <authorList>
            <person name="de Groot N.N."/>
        </authorList>
    </citation>
    <scope>NUCLEOTIDE SEQUENCE [LARGE SCALE GENOMIC DNA]</scope>
    <source>
        <strain evidence="2 3">DSM 8423</strain>
    </source>
</reference>
<accession>A0A1H7X169</accession>
<dbReference type="EMBL" id="FOBS01000008">
    <property type="protein sequence ID" value="SEM26859.1"/>
    <property type="molecule type" value="Genomic_DNA"/>
</dbReference>
<dbReference type="AlphaFoldDB" id="A0A1H7X169"/>
<dbReference type="RefSeq" id="WP_175476418.1">
    <property type="nucleotide sequence ID" value="NZ_FOBS01000008.1"/>
</dbReference>
<proteinExistence type="predicted"/>
<sequence length="156" mass="16610">DAGDETYLADDGSFDDGSEAVSEDTGNETYLADDDGSDDGVYDDVVDYAFYGYTGENLLDGDAGNFFMFGREDIISDFDYHPEVIVGDKDAVIDIVYIGAIRDLSLDNLYVSEKATTTIVDGDNGELNGGDGNGESILICTVGVATATSPDNMDFI</sequence>